<dbReference type="GO" id="GO:0004930">
    <property type="term" value="F:G protein-coupled receptor activity"/>
    <property type="evidence" value="ECO:0007669"/>
    <property type="project" value="InterPro"/>
</dbReference>
<evidence type="ECO:0000259" key="6">
    <source>
        <dbReference type="PROSITE" id="PS50262"/>
    </source>
</evidence>
<dbReference type="Proteomes" id="UP000663832">
    <property type="component" value="Unassembled WGS sequence"/>
</dbReference>
<evidence type="ECO:0000313" key="8">
    <source>
        <dbReference type="EMBL" id="CAF1597163.1"/>
    </source>
</evidence>
<reference evidence="8" key="1">
    <citation type="submission" date="2021-02" db="EMBL/GenBank/DDBJ databases">
        <authorList>
            <person name="Nowell W R."/>
        </authorList>
    </citation>
    <scope>NUCLEOTIDE SEQUENCE</scope>
</reference>
<evidence type="ECO:0000313" key="7">
    <source>
        <dbReference type="EMBL" id="CAF1352834.1"/>
    </source>
</evidence>
<feature type="transmembrane region" description="Helical" evidence="5">
    <location>
        <begin position="20"/>
        <end position="46"/>
    </location>
</feature>
<dbReference type="InterPro" id="IPR000276">
    <property type="entry name" value="GPCR_Rhodpsn"/>
</dbReference>
<evidence type="ECO:0000313" key="9">
    <source>
        <dbReference type="Proteomes" id="UP000663832"/>
    </source>
</evidence>
<dbReference type="SUPFAM" id="SSF81321">
    <property type="entry name" value="Family A G protein-coupled receptor-like"/>
    <property type="match status" value="1"/>
</dbReference>
<feature type="domain" description="G-protein coupled receptors family 1 profile" evidence="6">
    <location>
        <begin position="37"/>
        <end position="301"/>
    </location>
</feature>
<feature type="transmembrane region" description="Helical" evidence="5">
    <location>
        <begin position="197"/>
        <end position="217"/>
    </location>
</feature>
<dbReference type="PROSITE" id="PS50262">
    <property type="entry name" value="G_PROTEIN_RECEP_F1_2"/>
    <property type="match status" value="1"/>
</dbReference>
<evidence type="ECO:0000256" key="3">
    <source>
        <dbReference type="ARBA" id="ARBA00022989"/>
    </source>
</evidence>
<evidence type="ECO:0000256" key="1">
    <source>
        <dbReference type="ARBA" id="ARBA00004370"/>
    </source>
</evidence>
<dbReference type="Pfam" id="PF00001">
    <property type="entry name" value="7tm_1"/>
    <property type="match status" value="1"/>
</dbReference>
<organism evidence="8 9">
    <name type="scientific">Adineta steineri</name>
    <dbReference type="NCBI Taxonomy" id="433720"/>
    <lineage>
        <taxon>Eukaryota</taxon>
        <taxon>Metazoa</taxon>
        <taxon>Spiralia</taxon>
        <taxon>Gnathifera</taxon>
        <taxon>Rotifera</taxon>
        <taxon>Eurotatoria</taxon>
        <taxon>Bdelloidea</taxon>
        <taxon>Adinetida</taxon>
        <taxon>Adinetidae</taxon>
        <taxon>Adineta</taxon>
    </lineage>
</organism>
<feature type="transmembrane region" description="Helical" evidence="5">
    <location>
        <begin position="275"/>
        <end position="297"/>
    </location>
</feature>
<keyword evidence="3 5" id="KW-1133">Transmembrane helix</keyword>
<feature type="transmembrane region" description="Helical" evidence="5">
    <location>
        <begin position="238"/>
        <end position="263"/>
    </location>
</feature>
<dbReference type="InterPro" id="IPR017452">
    <property type="entry name" value="GPCR_Rhodpsn_7TM"/>
</dbReference>
<evidence type="ECO:0000256" key="4">
    <source>
        <dbReference type="ARBA" id="ARBA00023136"/>
    </source>
</evidence>
<evidence type="ECO:0000256" key="5">
    <source>
        <dbReference type="SAM" id="Phobius"/>
    </source>
</evidence>
<name>A0A816ALK7_9BILA</name>
<gene>
    <name evidence="7" type="ORF">BJG266_LOCUS35052</name>
    <name evidence="8" type="ORF">QVE165_LOCUS52092</name>
</gene>
<protein>
    <recommendedName>
        <fullName evidence="6">G-protein coupled receptors family 1 profile domain-containing protein</fullName>
    </recommendedName>
</protein>
<keyword evidence="4 5" id="KW-0472">Membrane</keyword>
<dbReference type="EMBL" id="CAJNOI010000839">
    <property type="protein sequence ID" value="CAF1352834.1"/>
    <property type="molecule type" value="Genomic_DNA"/>
</dbReference>
<keyword evidence="2 5" id="KW-0812">Transmembrane</keyword>
<comment type="caution">
    <text evidence="8">The sequence shown here is derived from an EMBL/GenBank/DDBJ whole genome shotgun (WGS) entry which is preliminary data.</text>
</comment>
<dbReference type="Gene3D" id="1.20.1070.10">
    <property type="entry name" value="Rhodopsin 7-helix transmembrane proteins"/>
    <property type="match status" value="1"/>
</dbReference>
<accession>A0A816ALK7</accession>
<dbReference type="Proteomes" id="UP000663877">
    <property type="component" value="Unassembled WGS sequence"/>
</dbReference>
<dbReference type="OrthoDB" id="10014848at2759"/>
<dbReference type="EMBL" id="CAJNOM010001189">
    <property type="protein sequence ID" value="CAF1597163.1"/>
    <property type="molecule type" value="Genomic_DNA"/>
</dbReference>
<sequence>MDYDEENNSTVTEYSIDPKPILFSILLFVEIASILCSLIILIYFFFHWKSMINKALQNHVIFLLIIVSLLYTTLDLPFTLNSQRIGYDYPQTVSFCRWWYWIDWTLLVNSLYLTAIASIQRHILIFHNHLLQINRIRLKLYYIPLIFSIIYPATFYLITIYFYPCEMPTYDYVQYCPYPCYCDNLILYTIDYMINTVFPVVIIIIIANIILVCRVIHSMKKIRRNHFDIWKRQKKLTLQLLSISLLYIIGWGPVTVVSVIQMFFMPNIYDDIPDIYYVTFSIYFICTMQSFISLFALPELLSFIKKKLKQILSKETVTPVQTILPTR</sequence>
<feature type="transmembrane region" description="Helical" evidence="5">
    <location>
        <begin position="140"/>
        <end position="163"/>
    </location>
</feature>
<feature type="transmembrane region" description="Helical" evidence="5">
    <location>
        <begin position="58"/>
        <end position="78"/>
    </location>
</feature>
<comment type="subcellular location">
    <subcellularLocation>
        <location evidence="1">Membrane</location>
    </subcellularLocation>
</comment>
<dbReference type="GO" id="GO:0016020">
    <property type="term" value="C:membrane"/>
    <property type="evidence" value="ECO:0007669"/>
    <property type="project" value="UniProtKB-SubCell"/>
</dbReference>
<evidence type="ECO:0000256" key="2">
    <source>
        <dbReference type="ARBA" id="ARBA00022692"/>
    </source>
</evidence>
<proteinExistence type="predicted"/>
<keyword evidence="9" id="KW-1185">Reference proteome</keyword>
<dbReference type="AlphaFoldDB" id="A0A816ALK7"/>
<feature type="transmembrane region" description="Helical" evidence="5">
    <location>
        <begin position="98"/>
        <end position="119"/>
    </location>
</feature>